<proteinExistence type="predicted"/>
<evidence type="ECO:0000313" key="2">
    <source>
        <dbReference type="Proteomes" id="UP001558613"/>
    </source>
</evidence>
<gene>
    <name evidence="1" type="ORF">QQF64_032432</name>
</gene>
<reference evidence="1 2" key="1">
    <citation type="submission" date="2023-09" db="EMBL/GenBank/DDBJ databases">
        <authorList>
            <person name="Wang M."/>
        </authorList>
    </citation>
    <scope>NUCLEOTIDE SEQUENCE [LARGE SCALE GENOMIC DNA]</scope>
    <source>
        <strain evidence="1">GT-2023</strain>
        <tissue evidence="1">Liver</tissue>
    </source>
</reference>
<dbReference type="EMBL" id="JAYMGO010000008">
    <property type="protein sequence ID" value="KAL1270143.1"/>
    <property type="molecule type" value="Genomic_DNA"/>
</dbReference>
<evidence type="ECO:0000313" key="1">
    <source>
        <dbReference type="EMBL" id="KAL1270143.1"/>
    </source>
</evidence>
<accession>A0ABR3MZS8</accession>
<dbReference type="Proteomes" id="UP001558613">
    <property type="component" value="Unassembled WGS sequence"/>
</dbReference>
<name>A0ABR3MZS8_9TELE</name>
<sequence>MVCLWHHGITEATLIIKPLLHGPAGQGNLQEPFCTLTTLSCDSFVSHRRHPDEPVTHHSTVATLTLEGDEPSRKILEDL</sequence>
<organism evidence="1 2">
    <name type="scientific">Cirrhinus molitorella</name>
    <name type="common">mud carp</name>
    <dbReference type="NCBI Taxonomy" id="172907"/>
    <lineage>
        <taxon>Eukaryota</taxon>
        <taxon>Metazoa</taxon>
        <taxon>Chordata</taxon>
        <taxon>Craniata</taxon>
        <taxon>Vertebrata</taxon>
        <taxon>Euteleostomi</taxon>
        <taxon>Actinopterygii</taxon>
        <taxon>Neopterygii</taxon>
        <taxon>Teleostei</taxon>
        <taxon>Ostariophysi</taxon>
        <taxon>Cypriniformes</taxon>
        <taxon>Cyprinidae</taxon>
        <taxon>Labeoninae</taxon>
        <taxon>Labeonini</taxon>
        <taxon>Cirrhinus</taxon>
    </lineage>
</organism>
<protein>
    <submittedName>
        <fullName evidence="1">Uncharacterized protein</fullName>
    </submittedName>
</protein>
<comment type="caution">
    <text evidence="1">The sequence shown here is derived from an EMBL/GenBank/DDBJ whole genome shotgun (WGS) entry which is preliminary data.</text>
</comment>
<keyword evidence="2" id="KW-1185">Reference proteome</keyword>